<organism evidence="2 3">
    <name type="scientific">Candidatus Andersenbacteria bacterium RIFCSPHIGHO2_12_FULL_45_11</name>
    <dbReference type="NCBI Taxonomy" id="1797281"/>
    <lineage>
        <taxon>Bacteria</taxon>
        <taxon>Candidatus Anderseniibacteriota</taxon>
    </lineage>
</organism>
<feature type="transmembrane region" description="Helical" evidence="1">
    <location>
        <begin position="48"/>
        <end position="71"/>
    </location>
</feature>
<dbReference type="Pfam" id="PF11188">
    <property type="entry name" value="DUF2975"/>
    <property type="match status" value="1"/>
</dbReference>
<protein>
    <recommendedName>
        <fullName evidence="4">DUF2975 domain-containing protein</fullName>
    </recommendedName>
</protein>
<comment type="caution">
    <text evidence="2">The sequence shown here is derived from an EMBL/GenBank/DDBJ whole genome shotgun (WGS) entry which is preliminary data.</text>
</comment>
<feature type="transmembrane region" description="Helical" evidence="1">
    <location>
        <begin position="117"/>
        <end position="141"/>
    </location>
</feature>
<name>A0A1G1X0G1_9BACT</name>
<dbReference type="EMBL" id="MHHR01000030">
    <property type="protein sequence ID" value="OGY33453.1"/>
    <property type="molecule type" value="Genomic_DNA"/>
</dbReference>
<dbReference type="AlphaFoldDB" id="A0A1G1X0G1"/>
<evidence type="ECO:0000313" key="3">
    <source>
        <dbReference type="Proteomes" id="UP000177528"/>
    </source>
</evidence>
<evidence type="ECO:0000256" key="1">
    <source>
        <dbReference type="SAM" id="Phobius"/>
    </source>
</evidence>
<reference evidence="2 3" key="1">
    <citation type="journal article" date="2016" name="Nat. Commun.">
        <title>Thousands of microbial genomes shed light on interconnected biogeochemical processes in an aquifer system.</title>
        <authorList>
            <person name="Anantharaman K."/>
            <person name="Brown C.T."/>
            <person name="Hug L.A."/>
            <person name="Sharon I."/>
            <person name="Castelle C.J."/>
            <person name="Probst A.J."/>
            <person name="Thomas B.C."/>
            <person name="Singh A."/>
            <person name="Wilkins M.J."/>
            <person name="Karaoz U."/>
            <person name="Brodie E.L."/>
            <person name="Williams K.H."/>
            <person name="Hubbard S.S."/>
            <person name="Banfield J.F."/>
        </authorList>
    </citation>
    <scope>NUCLEOTIDE SEQUENCE [LARGE SCALE GENOMIC DNA]</scope>
</reference>
<dbReference type="Proteomes" id="UP000177528">
    <property type="component" value="Unassembled WGS sequence"/>
</dbReference>
<accession>A0A1G1X0G1</accession>
<keyword evidence="1" id="KW-0812">Transmembrane</keyword>
<proteinExistence type="predicted"/>
<gene>
    <name evidence="2" type="ORF">A3D99_04910</name>
</gene>
<sequence length="169" mass="18486">MEKISILFLQITIVLIGIGALAFMLWEPHLEGRNAHATPFEVYFNDPFLTYAYTASIAFFVALYQAFRLLGYIRQNKIFSQDSAKALRTIQYCAISLIGFIGAPLAYLCIVQPGDDIAGGVAMGIVTIFISAVFATTAAVCTSILQSKLLTVCTPSPTTRATHSPRKLR</sequence>
<evidence type="ECO:0008006" key="4">
    <source>
        <dbReference type="Google" id="ProtNLM"/>
    </source>
</evidence>
<keyword evidence="1" id="KW-1133">Transmembrane helix</keyword>
<feature type="transmembrane region" description="Helical" evidence="1">
    <location>
        <begin position="92"/>
        <end position="111"/>
    </location>
</feature>
<feature type="transmembrane region" description="Helical" evidence="1">
    <location>
        <begin position="7"/>
        <end position="26"/>
    </location>
</feature>
<dbReference type="InterPro" id="IPR021354">
    <property type="entry name" value="DUF2975"/>
</dbReference>
<evidence type="ECO:0000313" key="2">
    <source>
        <dbReference type="EMBL" id="OGY33453.1"/>
    </source>
</evidence>
<keyword evidence="1" id="KW-0472">Membrane</keyword>